<keyword evidence="3 6" id="KW-0812">Transmembrane</keyword>
<dbReference type="PANTHER" id="PTHR30482:SF5">
    <property type="entry name" value="ABC TRANSPORTER PERMEASE PROTEIN"/>
    <property type="match status" value="1"/>
</dbReference>
<protein>
    <submittedName>
        <fullName evidence="7">Branched-chain amino acid ABC transporter permease</fullName>
    </submittedName>
</protein>
<dbReference type="CDD" id="cd06581">
    <property type="entry name" value="TM_PBP1_LivM_like"/>
    <property type="match status" value="1"/>
</dbReference>
<dbReference type="Pfam" id="PF02653">
    <property type="entry name" value="BPD_transp_2"/>
    <property type="match status" value="1"/>
</dbReference>
<feature type="transmembrane region" description="Helical" evidence="6">
    <location>
        <begin position="229"/>
        <end position="246"/>
    </location>
</feature>
<dbReference type="EMBL" id="JAXAVX010000003">
    <property type="protein sequence ID" value="MDX8151506.1"/>
    <property type="molecule type" value="Genomic_DNA"/>
</dbReference>
<name>A0ABU4VI47_9ACTN</name>
<dbReference type="InterPro" id="IPR043428">
    <property type="entry name" value="LivM-like"/>
</dbReference>
<feature type="transmembrane region" description="Helical" evidence="6">
    <location>
        <begin position="67"/>
        <end position="83"/>
    </location>
</feature>
<keyword evidence="4 6" id="KW-1133">Transmembrane helix</keyword>
<feature type="transmembrane region" description="Helical" evidence="6">
    <location>
        <begin position="313"/>
        <end position="335"/>
    </location>
</feature>
<feature type="transmembrane region" description="Helical" evidence="6">
    <location>
        <begin position="179"/>
        <end position="199"/>
    </location>
</feature>
<feature type="transmembrane region" description="Helical" evidence="6">
    <location>
        <begin position="43"/>
        <end position="60"/>
    </location>
</feature>
<proteinExistence type="predicted"/>
<evidence type="ECO:0000256" key="1">
    <source>
        <dbReference type="ARBA" id="ARBA00004651"/>
    </source>
</evidence>
<keyword evidence="2" id="KW-1003">Cell membrane</keyword>
<evidence type="ECO:0000256" key="2">
    <source>
        <dbReference type="ARBA" id="ARBA00022475"/>
    </source>
</evidence>
<feature type="transmembrane region" description="Helical" evidence="6">
    <location>
        <begin position="12"/>
        <end position="31"/>
    </location>
</feature>
<keyword evidence="8" id="KW-1185">Reference proteome</keyword>
<dbReference type="PANTHER" id="PTHR30482">
    <property type="entry name" value="HIGH-AFFINITY BRANCHED-CHAIN AMINO ACID TRANSPORT SYSTEM PERMEASE"/>
    <property type="match status" value="1"/>
</dbReference>
<keyword evidence="5 6" id="KW-0472">Membrane</keyword>
<gene>
    <name evidence="7" type="ORF">SK069_07890</name>
</gene>
<dbReference type="InterPro" id="IPR001851">
    <property type="entry name" value="ABC_transp_permease"/>
</dbReference>
<comment type="caution">
    <text evidence="7">The sequence shown here is derived from an EMBL/GenBank/DDBJ whole genome shotgun (WGS) entry which is preliminary data.</text>
</comment>
<comment type="subcellular location">
    <subcellularLocation>
        <location evidence="1">Cell membrane</location>
        <topology evidence="1">Multi-pass membrane protein</topology>
    </subcellularLocation>
</comment>
<feature type="transmembrane region" description="Helical" evidence="6">
    <location>
        <begin position="95"/>
        <end position="115"/>
    </location>
</feature>
<dbReference type="RefSeq" id="WP_319953662.1">
    <property type="nucleotide sequence ID" value="NZ_JAXAVX010000003.1"/>
</dbReference>
<reference evidence="7 8" key="1">
    <citation type="submission" date="2023-11" db="EMBL/GenBank/DDBJ databases">
        <authorList>
            <person name="Xu M."/>
            <person name="Jiang T."/>
        </authorList>
    </citation>
    <scope>NUCLEOTIDE SEQUENCE [LARGE SCALE GENOMIC DNA]</scope>
    <source>
        <strain evidence="7 8">SD</strain>
    </source>
</reference>
<organism evidence="7 8">
    <name type="scientific">Patulibacter brassicae</name>
    <dbReference type="NCBI Taxonomy" id="1705717"/>
    <lineage>
        <taxon>Bacteria</taxon>
        <taxon>Bacillati</taxon>
        <taxon>Actinomycetota</taxon>
        <taxon>Thermoleophilia</taxon>
        <taxon>Solirubrobacterales</taxon>
        <taxon>Patulibacteraceae</taxon>
        <taxon>Patulibacter</taxon>
    </lineage>
</organism>
<evidence type="ECO:0000256" key="3">
    <source>
        <dbReference type="ARBA" id="ARBA00022692"/>
    </source>
</evidence>
<feature type="transmembrane region" description="Helical" evidence="6">
    <location>
        <begin position="122"/>
        <end position="138"/>
    </location>
</feature>
<dbReference type="Proteomes" id="UP001277761">
    <property type="component" value="Unassembled WGS sequence"/>
</dbReference>
<evidence type="ECO:0000313" key="8">
    <source>
        <dbReference type="Proteomes" id="UP001277761"/>
    </source>
</evidence>
<sequence length="358" mass="38824">MHRRRADAVRLWRTPWSRFGLGLLVLAWILVPQVVTDDFWLTVLNYAGISAIAALGLNLLTGYTGQISLGHAFFLGIGAYAAAEVTRSSDLPILLWLPLATLLAGLVGAAIGPFALRLRGHYLVIVTLGLVFIGEHLFRNLKDVTGGNSGTSVAATPSVGSLDFADLDLLGQAYSRQQGWFWLIWALVALTALLAKNIVRTRPGRAIQAIRDRDLAAEVVGIEVGRHKIWVFAISSAFAGAAGALYGSYQEFVSPDEWTLFLSIQYIAIIIVGGIGTIFGTILGALFIGALPSIIEEYSHSIPGVQTGPGDDGFISVFALNQAIFGVLIVAFLLLEPRGLAAIWLRIKTYFRTWPFRY</sequence>
<accession>A0ABU4VI47</accession>
<evidence type="ECO:0000313" key="7">
    <source>
        <dbReference type="EMBL" id="MDX8151506.1"/>
    </source>
</evidence>
<evidence type="ECO:0000256" key="5">
    <source>
        <dbReference type="ARBA" id="ARBA00023136"/>
    </source>
</evidence>
<feature type="transmembrane region" description="Helical" evidence="6">
    <location>
        <begin position="266"/>
        <end position="292"/>
    </location>
</feature>
<evidence type="ECO:0000256" key="6">
    <source>
        <dbReference type="SAM" id="Phobius"/>
    </source>
</evidence>
<evidence type="ECO:0000256" key="4">
    <source>
        <dbReference type="ARBA" id="ARBA00022989"/>
    </source>
</evidence>